<evidence type="ECO:0000256" key="5">
    <source>
        <dbReference type="ARBA" id="ARBA00022679"/>
    </source>
</evidence>
<keyword evidence="5" id="KW-0808">Transferase</keyword>
<keyword evidence="9" id="KW-0289">Folate biosynthesis</keyword>
<dbReference type="PANTHER" id="PTHR43071">
    <property type="entry name" value="2-AMINO-4-HYDROXY-6-HYDROXYMETHYLDIHYDROPTERIDINE PYROPHOSPHOKINASE"/>
    <property type="match status" value="1"/>
</dbReference>
<evidence type="ECO:0000256" key="9">
    <source>
        <dbReference type="ARBA" id="ARBA00022909"/>
    </source>
</evidence>
<dbReference type="PROSITE" id="PS00794">
    <property type="entry name" value="HPPK"/>
    <property type="match status" value="1"/>
</dbReference>
<dbReference type="CDD" id="cd00483">
    <property type="entry name" value="HPPK"/>
    <property type="match status" value="1"/>
</dbReference>
<dbReference type="RefSeq" id="WP_345492668.1">
    <property type="nucleotide sequence ID" value="NZ_BAABHY010000013.1"/>
</dbReference>
<comment type="function">
    <text evidence="10">Catalyzes the transfer of pyrophosphate from adenosine triphosphate (ATP) to 6-hydroxymethyl-7,8-dihydropterin, an enzymatic step in folate biosynthesis pathway.</text>
</comment>
<comment type="pathway">
    <text evidence="1">Cofactor biosynthesis; tetrahydrofolate biosynthesis; 2-amino-4-hydroxy-6-hydroxymethyl-7,8-dihydropteridine diphosphate from 7,8-dihydroneopterin triphosphate: step 4/4.</text>
</comment>
<evidence type="ECO:0000256" key="11">
    <source>
        <dbReference type="ARBA" id="ARBA00029766"/>
    </source>
</evidence>
<keyword evidence="7" id="KW-0418">Kinase</keyword>
<evidence type="ECO:0000256" key="3">
    <source>
        <dbReference type="ARBA" id="ARBA00013253"/>
    </source>
</evidence>
<comment type="caution">
    <text evidence="14">The sequence shown here is derived from an EMBL/GenBank/DDBJ whole genome shotgun (WGS) entry which is preliminary data.</text>
</comment>
<evidence type="ECO:0000259" key="13">
    <source>
        <dbReference type="PROSITE" id="PS00794"/>
    </source>
</evidence>
<reference evidence="15" key="1">
    <citation type="journal article" date="2019" name="Int. J. Syst. Evol. Microbiol.">
        <title>The Global Catalogue of Microorganisms (GCM) 10K type strain sequencing project: providing services to taxonomists for standard genome sequencing and annotation.</title>
        <authorList>
            <consortium name="The Broad Institute Genomics Platform"/>
            <consortium name="The Broad Institute Genome Sequencing Center for Infectious Disease"/>
            <person name="Wu L."/>
            <person name="Ma J."/>
        </authorList>
    </citation>
    <scope>NUCLEOTIDE SEQUENCE [LARGE SCALE GENOMIC DNA]</scope>
    <source>
        <strain evidence="15">JCM 18050</strain>
    </source>
</reference>
<evidence type="ECO:0000256" key="1">
    <source>
        <dbReference type="ARBA" id="ARBA00005051"/>
    </source>
</evidence>
<accession>A0ABP9NG20</accession>
<name>A0ABP9NG20_9GAMM</name>
<gene>
    <name evidence="14" type="primary">folK</name>
    <name evidence="14" type="ORF">GCM10023211_24390</name>
</gene>
<organism evidence="14 15">
    <name type="scientific">Orbus sasakiae</name>
    <dbReference type="NCBI Taxonomy" id="1078475"/>
    <lineage>
        <taxon>Bacteria</taxon>
        <taxon>Pseudomonadati</taxon>
        <taxon>Pseudomonadota</taxon>
        <taxon>Gammaproteobacteria</taxon>
        <taxon>Orbales</taxon>
        <taxon>Orbaceae</taxon>
        <taxon>Orbus</taxon>
    </lineage>
</organism>
<dbReference type="EMBL" id="BAABHY010000013">
    <property type="protein sequence ID" value="GAA5114626.1"/>
    <property type="molecule type" value="Genomic_DNA"/>
</dbReference>
<protein>
    <recommendedName>
        <fullName evidence="4">2-amino-4-hydroxy-6-hydroxymethyldihydropteridine pyrophosphokinase</fullName>
        <ecNumber evidence="3">2.7.6.3</ecNumber>
    </recommendedName>
    <alternativeName>
        <fullName evidence="11">6-hydroxymethyl-7,8-dihydropterin pyrophosphokinase</fullName>
    </alternativeName>
    <alternativeName>
        <fullName evidence="12">7,8-dihydro-6-hydroxymethylpterin-pyrophosphokinase</fullName>
    </alternativeName>
</protein>
<evidence type="ECO:0000256" key="7">
    <source>
        <dbReference type="ARBA" id="ARBA00022777"/>
    </source>
</evidence>
<sequence>MANVFVALGANLGDPLQQAHEAITAIAQLPLTHITQTSPFYRSKPLGPQDQPDYLNAVVQINTGLSPLDLLSALQQIETDLGRVRKDQRWGARTLDLDILLYDDIVMNTEILTIPHYDMKQREFVLYPLFDIAPQLVLPDNTPLSSIIKNVALNGMTHWSS</sequence>
<keyword evidence="8" id="KW-0067">ATP-binding</keyword>
<dbReference type="InterPro" id="IPR035907">
    <property type="entry name" value="Hppk_sf"/>
</dbReference>
<keyword evidence="15" id="KW-1185">Reference proteome</keyword>
<evidence type="ECO:0000256" key="10">
    <source>
        <dbReference type="ARBA" id="ARBA00029409"/>
    </source>
</evidence>
<evidence type="ECO:0000313" key="15">
    <source>
        <dbReference type="Proteomes" id="UP001500171"/>
    </source>
</evidence>
<evidence type="ECO:0000313" key="14">
    <source>
        <dbReference type="EMBL" id="GAA5114626.1"/>
    </source>
</evidence>
<evidence type="ECO:0000256" key="6">
    <source>
        <dbReference type="ARBA" id="ARBA00022741"/>
    </source>
</evidence>
<dbReference type="NCBIfam" id="TIGR01498">
    <property type="entry name" value="folK"/>
    <property type="match status" value="1"/>
</dbReference>
<comment type="similarity">
    <text evidence="2">Belongs to the HPPK family.</text>
</comment>
<evidence type="ECO:0000256" key="2">
    <source>
        <dbReference type="ARBA" id="ARBA00005810"/>
    </source>
</evidence>
<feature type="domain" description="7,8-dihydro-6-hydroxymethylpterin-pyrophosphokinase" evidence="13">
    <location>
        <begin position="89"/>
        <end position="100"/>
    </location>
</feature>
<proteinExistence type="inferred from homology"/>
<evidence type="ECO:0000256" key="8">
    <source>
        <dbReference type="ARBA" id="ARBA00022840"/>
    </source>
</evidence>
<dbReference type="PANTHER" id="PTHR43071:SF1">
    <property type="entry name" value="2-AMINO-4-HYDROXY-6-HYDROXYMETHYLDIHYDROPTERIDINE PYROPHOSPHOKINASE"/>
    <property type="match status" value="1"/>
</dbReference>
<dbReference type="Gene3D" id="3.30.70.560">
    <property type="entry name" value="7,8-Dihydro-6-hydroxymethylpterin-pyrophosphokinase HPPK"/>
    <property type="match status" value="1"/>
</dbReference>
<dbReference type="Proteomes" id="UP001500171">
    <property type="component" value="Unassembled WGS sequence"/>
</dbReference>
<dbReference type="InterPro" id="IPR000550">
    <property type="entry name" value="Hppk"/>
</dbReference>
<dbReference type="Pfam" id="PF01288">
    <property type="entry name" value="HPPK"/>
    <property type="match status" value="1"/>
</dbReference>
<evidence type="ECO:0000256" key="12">
    <source>
        <dbReference type="ARBA" id="ARBA00033413"/>
    </source>
</evidence>
<dbReference type="EC" id="2.7.6.3" evidence="3"/>
<evidence type="ECO:0000256" key="4">
    <source>
        <dbReference type="ARBA" id="ARBA00016218"/>
    </source>
</evidence>
<dbReference type="SUPFAM" id="SSF55083">
    <property type="entry name" value="6-hydroxymethyl-7,8-dihydropterin pyrophosphokinase, HPPK"/>
    <property type="match status" value="1"/>
</dbReference>
<keyword evidence="6" id="KW-0547">Nucleotide-binding</keyword>